<keyword evidence="1" id="KW-0472">Membrane</keyword>
<keyword evidence="3" id="KW-1185">Reference proteome</keyword>
<dbReference type="AlphaFoldDB" id="A0A8J8T5C0"/>
<evidence type="ECO:0000256" key="1">
    <source>
        <dbReference type="SAM" id="Phobius"/>
    </source>
</evidence>
<dbReference type="Proteomes" id="UP000785679">
    <property type="component" value="Unassembled WGS sequence"/>
</dbReference>
<proteinExistence type="predicted"/>
<feature type="transmembrane region" description="Helical" evidence="1">
    <location>
        <begin position="55"/>
        <end position="72"/>
    </location>
</feature>
<keyword evidence="1" id="KW-0812">Transmembrane</keyword>
<comment type="caution">
    <text evidence="2">The sequence shown here is derived from an EMBL/GenBank/DDBJ whole genome shotgun (WGS) entry which is preliminary data.</text>
</comment>
<accession>A0A8J8T5C0</accession>
<reference evidence="2" key="1">
    <citation type="submission" date="2019-06" db="EMBL/GenBank/DDBJ databases">
        <authorList>
            <person name="Zheng W."/>
        </authorList>
    </citation>
    <scope>NUCLEOTIDE SEQUENCE</scope>
    <source>
        <strain evidence="2">QDHG01</strain>
    </source>
</reference>
<organism evidence="2 3">
    <name type="scientific">Halteria grandinella</name>
    <dbReference type="NCBI Taxonomy" id="5974"/>
    <lineage>
        <taxon>Eukaryota</taxon>
        <taxon>Sar</taxon>
        <taxon>Alveolata</taxon>
        <taxon>Ciliophora</taxon>
        <taxon>Intramacronucleata</taxon>
        <taxon>Spirotrichea</taxon>
        <taxon>Stichotrichia</taxon>
        <taxon>Sporadotrichida</taxon>
        <taxon>Halteriidae</taxon>
        <taxon>Halteria</taxon>
    </lineage>
</organism>
<evidence type="ECO:0000313" key="2">
    <source>
        <dbReference type="EMBL" id="TNV82967.1"/>
    </source>
</evidence>
<gene>
    <name evidence="2" type="ORF">FGO68_gene4923</name>
</gene>
<dbReference type="EMBL" id="RRYP01004318">
    <property type="protein sequence ID" value="TNV82967.1"/>
    <property type="molecule type" value="Genomic_DNA"/>
</dbReference>
<evidence type="ECO:0000313" key="3">
    <source>
        <dbReference type="Proteomes" id="UP000785679"/>
    </source>
</evidence>
<name>A0A8J8T5C0_HALGN</name>
<keyword evidence="1" id="KW-1133">Transmembrane helix</keyword>
<protein>
    <submittedName>
        <fullName evidence="2">Uncharacterized protein</fullName>
    </submittedName>
</protein>
<sequence length="83" mass="9797">MVRESSGIREKNLEQMVRNGEEKSELYLERHIRDQLKNRHHEIKSKLSDDDNFEYVMIGVLAIVAGVGIMMWRKIKEQQSVLL</sequence>